<sequence>MDTDNTKPCYALLRVPKHVPFPKDHLCLVFRGQGIFFSSQLIKLIPHGMSFLGIRLKIHGPCLTTEDDKLDVAYSFRCKHWPPQARPWMSRPRISHWPSTQLVLKIVSSGVLFVPIGCTGSINEDIEWRISFSVAEKLLIYSFNHTQLLCYGLMKLLLKDVIDKRESLKGLLCSYFLKTLLFWLYEESDQDVWKPGNIVLCFRACICRLLYCVQHSILVHYFITQNNFFESRFKRNDQIKMIELLTEVRHHGLQCFRVSGTFSGGFHTLYKSKHNSEEIHIMIRKMIYLMADYLEKNESCLVMTNKISQYSGIKLALKIIMFLWNKSNNLKVQRDKMDYFNNKLQYKRFKQQQLRLLNISKRDNCPEAEMIFLATLFYRHKRYQFVLEQVSYVLSRAVKTEASALKTSLKPEFNKISAMFILKFLMNYVIIFEHGSRLIPDELEIKVSNNIFGLDIIILAYFLKFLSNYHLGDFKSCIESLRCLEMNTYGYYRYNLVGRVQMTSCFLCLGIAYEMIGLLDGAHECFSTCVSFGEWNTTKAAFRLSKLYK</sequence>
<dbReference type="Pfam" id="PF03281">
    <property type="entry name" value="Mab-21"/>
    <property type="match status" value="1"/>
</dbReference>
<proteinExistence type="inferred from homology"/>
<protein>
    <recommendedName>
        <fullName evidence="6">Mab-21-like HhH/H2TH-like domain-containing protein</fullName>
    </recommendedName>
</protein>
<comment type="caution">
    <text evidence="4">The sequence shown here is derived from an EMBL/GenBank/DDBJ whole genome shotgun (WGS) entry which is preliminary data.</text>
</comment>
<dbReference type="InterPro" id="IPR024810">
    <property type="entry name" value="MAB21L/cGLR"/>
</dbReference>
<accession>A0A8B6DC12</accession>
<evidence type="ECO:0008006" key="6">
    <source>
        <dbReference type="Google" id="ProtNLM"/>
    </source>
</evidence>
<feature type="domain" description="Mab-21-like nucleotidyltransferase" evidence="2">
    <location>
        <begin position="70"/>
        <end position="141"/>
    </location>
</feature>
<dbReference type="PANTHER" id="PTHR10656">
    <property type="entry name" value="CELL FATE DETERMINING PROTEIN MAB21-RELATED"/>
    <property type="match status" value="1"/>
</dbReference>
<reference evidence="4" key="1">
    <citation type="submission" date="2018-11" db="EMBL/GenBank/DDBJ databases">
        <authorList>
            <person name="Alioto T."/>
            <person name="Alioto T."/>
        </authorList>
    </citation>
    <scope>NUCLEOTIDE SEQUENCE</scope>
</reference>
<organism evidence="4 5">
    <name type="scientific">Mytilus galloprovincialis</name>
    <name type="common">Mediterranean mussel</name>
    <dbReference type="NCBI Taxonomy" id="29158"/>
    <lineage>
        <taxon>Eukaryota</taxon>
        <taxon>Metazoa</taxon>
        <taxon>Spiralia</taxon>
        <taxon>Lophotrochozoa</taxon>
        <taxon>Mollusca</taxon>
        <taxon>Bivalvia</taxon>
        <taxon>Autobranchia</taxon>
        <taxon>Pteriomorphia</taxon>
        <taxon>Mytilida</taxon>
        <taxon>Mytiloidea</taxon>
        <taxon>Mytilidae</taxon>
        <taxon>Mytilinae</taxon>
        <taxon>Mytilus</taxon>
    </lineage>
</organism>
<name>A0A8B6DC12_MYTGA</name>
<dbReference type="InterPro" id="IPR046903">
    <property type="entry name" value="Mab-21-like_nuc_Trfase"/>
</dbReference>
<comment type="similarity">
    <text evidence="1">Belongs to the mab-21 family.</text>
</comment>
<gene>
    <name evidence="4" type="ORF">MGAL_10B055097</name>
</gene>
<dbReference type="SMART" id="SM01265">
    <property type="entry name" value="Mab-21"/>
    <property type="match status" value="1"/>
</dbReference>
<dbReference type="Gene3D" id="1.10.1410.40">
    <property type="match status" value="1"/>
</dbReference>
<keyword evidence="5" id="KW-1185">Reference proteome</keyword>
<evidence type="ECO:0000313" key="5">
    <source>
        <dbReference type="Proteomes" id="UP000596742"/>
    </source>
</evidence>
<evidence type="ECO:0000259" key="3">
    <source>
        <dbReference type="Pfam" id="PF20266"/>
    </source>
</evidence>
<evidence type="ECO:0000313" key="4">
    <source>
        <dbReference type="EMBL" id="VDI18043.1"/>
    </source>
</evidence>
<dbReference type="PANTHER" id="PTHR10656:SF69">
    <property type="entry name" value="MAB-21-LIKE HHH_H2TH-LIKE DOMAIN-CONTAINING PROTEIN"/>
    <property type="match status" value="1"/>
</dbReference>
<dbReference type="InterPro" id="IPR046906">
    <property type="entry name" value="Mab-21_HhH/H2TH-like"/>
</dbReference>
<dbReference type="OrthoDB" id="6179444at2759"/>
<dbReference type="Proteomes" id="UP000596742">
    <property type="component" value="Unassembled WGS sequence"/>
</dbReference>
<evidence type="ECO:0000259" key="2">
    <source>
        <dbReference type="Pfam" id="PF03281"/>
    </source>
</evidence>
<evidence type="ECO:0000256" key="1">
    <source>
        <dbReference type="ARBA" id="ARBA00008307"/>
    </source>
</evidence>
<feature type="domain" description="Mab-21-like HhH/H2TH-like" evidence="3">
    <location>
        <begin position="150"/>
        <end position="241"/>
    </location>
</feature>
<dbReference type="EMBL" id="UYJE01003289">
    <property type="protein sequence ID" value="VDI18043.1"/>
    <property type="molecule type" value="Genomic_DNA"/>
</dbReference>
<dbReference type="Pfam" id="PF20266">
    <property type="entry name" value="Mab-21_C"/>
    <property type="match status" value="1"/>
</dbReference>
<dbReference type="AlphaFoldDB" id="A0A8B6DC12"/>